<feature type="compositionally biased region" description="Low complexity" evidence="4">
    <location>
        <begin position="1286"/>
        <end position="1311"/>
    </location>
</feature>
<feature type="compositionally biased region" description="Low complexity" evidence="4">
    <location>
        <begin position="590"/>
        <end position="602"/>
    </location>
</feature>
<feature type="region of interest" description="Disordered" evidence="4">
    <location>
        <begin position="772"/>
        <end position="827"/>
    </location>
</feature>
<dbReference type="InterPro" id="IPR050821">
    <property type="entry name" value="Cytosolic_carboxypeptidase"/>
</dbReference>
<dbReference type="Pfam" id="PF00246">
    <property type="entry name" value="Peptidase_M14"/>
    <property type="match status" value="1"/>
</dbReference>
<dbReference type="SUPFAM" id="SSF53187">
    <property type="entry name" value="Zn-dependent exopeptidases"/>
    <property type="match status" value="1"/>
</dbReference>
<evidence type="ECO:0000313" key="6">
    <source>
        <dbReference type="EMBL" id="GAX75978.1"/>
    </source>
</evidence>
<dbReference type="PANTHER" id="PTHR12756:SF11">
    <property type="entry name" value="CYTOSOLIC CARBOXYPEPTIDASE 1"/>
    <property type="match status" value="1"/>
</dbReference>
<proteinExistence type="inferred from homology"/>
<evidence type="ECO:0000256" key="1">
    <source>
        <dbReference type="ARBA" id="ARBA00001947"/>
    </source>
</evidence>
<organism evidence="6 7">
    <name type="scientific">Chlamydomonas eustigma</name>
    <dbReference type="NCBI Taxonomy" id="1157962"/>
    <lineage>
        <taxon>Eukaryota</taxon>
        <taxon>Viridiplantae</taxon>
        <taxon>Chlorophyta</taxon>
        <taxon>core chlorophytes</taxon>
        <taxon>Chlorophyceae</taxon>
        <taxon>CS clade</taxon>
        <taxon>Chlamydomonadales</taxon>
        <taxon>Chlamydomonadaceae</taxon>
        <taxon>Chlamydomonas</taxon>
    </lineage>
</organism>
<sequence>MAAAQLTETLSIDTAVERLKGYTIAARGLKPGKPDGAMTAMLQECVQILLAYPDCSDVVPPGLKFLEDVLTVAPQSATVIRLEGGVKLLGQVIRSFLGVDANTLILASRVLHKCCVISQLMQQTIVKEKGMASVLLEACAQNARVTSMVAPLIEVLAMLARYKHGAQQLSGDQVLLVRACKELLVGMMGCWHVFGMVVKLVKNIAKHQGPCTAILAGGSEVVKLLLGVTRLVAKMPEQRKLLKRTSRTLWILNQRLLFPLPDLEPIWPLPSKDTPHLNILTAMEADPPRHMELFPEDYSQVVQQQQQQQGLLPGLSRSTHYTVRTPRTLEAAPPSTSGVAAWSSTLLAASASREPFHDYGDALNADMMMHDLRRLVYPQSVLNRLVYINHNPSTQGSHYGAVHTVQSNPLAGSLINESSNFTTAATAGSDSTSALLVLPSVGFAGSTESLQRRPSGKLPDSTTSSFTSSTNVVGLPPLVGRPATTISLPRVPFESTTTTLRLSSAQPLDTLNGLAGPASLALERTLPTPLTPAGLSGRMSPQQNHQRSPSSASNSSSDVTLAVIPVPPRQGSGSHAQSSGRGGGSPRNTSLSTSSSASIAAAGPQMQHQLPLSALHSTGRALHSSSSITRLAATSMGGAAGGHPLETAVPVAAVTVTQPPAGGTVKAVSLIPSLGFDSGFEGGNLRAAVQVYDNEYDLFLAADINDRTDGGNLCQWFYFAVWNVEPGISYKFNVVNFKKKTSLFGAGKQPLVCKGQELLPPHRHAGGNMLLIRNSLQPPGGMSHRASSAALEEGTSNVSGQETSDSASDQQCRSSHESATSSGSGPPSAVVGWIRAGHNVAYYPSPYRGRTVSDLADPPSSRSRTSGTAAVKKGPLLAASASVATGRRGKHGTTAASDGSNTTASGSSSKLHQANGGSVSVAAAATPGLAMSDIGPGLYGCTFTLQFEEIGLYYVASCYPYGYTDLQEYLDTLTTRLHCQALQTQQQLMQIQTDHLSMGPGGPMASSALHGSNSISNYRRLGNIAVLTQSQREGIMIQQQGSDREIDAAVWPSYIEVGAMGHIHGASISALPLPPLTPLPLVRSLLCYTLSGHRCELLTVTDFSAPLDVVAQRECVVITARVHPGESCASWIMQGLLDFLTSNQPTAISLRSSFIFKLVPMLNPDGVVNGSYRCSLAGCDLNRVWDKPFKWLHPTVYHSKRMMQQLAGSGRLALYVDIHGHSSKQDVFFYGCEPILPPGPKSSSTLQQPSAAHSRVGSVPEGKQQQETGGGGHGSSNGNYTEGPDSSNIAAAAAGGLGSSNNASQFPPGSSAAGQAVAAVAPSGGSNSSSLTARAVARMRVRMLPYLASRSTSGHFSIGKCNFKIRKAKMGAARVVVNRELGVAGSYTLEASLGGHSSSQTHFNVRDYIMQGATLGRAIAELAEVDDLELLEEMCTQITLPGS</sequence>
<evidence type="ECO:0000313" key="7">
    <source>
        <dbReference type="Proteomes" id="UP000232323"/>
    </source>
</evidence>
<comment type="caution">
    <text evidence="6">The sequence shown here is derived from an EMBL/GenBank/DDBJ whole genome shotgun (WGS) entry which is preliminary data.</text>
</comment>
<dbReference type="PROSITE" id="PS52035">
    <property type="entry name" value="PEPTIDASE_M14"/>
    <property type="match status" value="1"/>
</dbReference>
<reference evidence="6 7" key="1">
    <citation type="submission" date="2017-08" db="EMBL/GenBank/DDBJ databases">
        <title>Acidophilic green algal genome provides insights into adaptation to an acidic environment.</title>
        <authorList>
            <person name="Hirooka S."/>
            <person name="Hirose Y."/>
            <person name="Kanesaki Y."/>
            <person name="Higuchi S."/>
            <person name="Fujiwara T."/>
            <person name="Onuma R."/>
            <person name="Era A."/>
            <person name="Ohbayashi R."/>
            <person name="Uzuka A."/>
            <person name="Nozaki H."/>
            <person name="Yoshikawa H."/>
            <person name="Miyagishima S.Y."/>
        </authorList>
    </citation>
    <scope>NUCLEOTIDE SEQUENCE [LARGE SCALE GENOMIC DNA]</scope>
    <source>
        <strain evidence="6 7">NIES-2499</strain>
    </source>
</reference>
<dbReference type="GO" id="GO:0006508">
    <property type="term" value="P:proteolysis"/>
    <property type="evidence" value="ECO:0007669"/>
    <property type="project" value="InterPro"/>
</dbReference>
<accession>A0A250WYR4</accession>
<feature type="compositionally biased region" description="Polar residues" evidence="4">
    <location>
        <begin position="1241"/>
        <end position="1251"/>
    </location>
</feature>
<keyword evidence="7" id="KW-1185">Reference proteome</keyword>
<dbReference type="OrthoDB" id="10253041at2759"/>
<dbReference type="EMBL" id="BEGY01000014">
    <property type="protein sequence ID" value="GAX75978.1"/>
    <property type="molecule type" value="Genomic_DNA"/>
</dbReference>
<feature type="region of interest" description="Disordered" evidence="4">
    <location>
        <begin position="527"/>
        <end position="605"/>
    </location>
</feature>
<feature type="active site" description="Proton donor/acceptor" evidence="3">
    <location>
        <position position="1390"/>
    </location>
</feature>
<name>A0A250WYR4_9CHLO</name>
<feature type="region of interest" description="Disordered" evidence="4">
    <location>
        <begin position="1240"/>
        <end position="1311"/>
    </location>
</feature>
<dbReference type="GO" id="GO:0004181">
    <property type="term" value="F:metallocarboxypeptidase activity"/>
    <property type="evidence" value="ECO:0007669"/>
    <property type="project" value="InterPro"/>
</dbReference>
<feature type="region of interest" description="Disordered" evidence="4">
    <location>
        <begin position="882"/>
        <end position="912"/>
    </location>
</feature>
<dbReference type="Gene3D" id="3.40.630.10">
    <property type="entry name" value="Zn peptidases"/>
    <property type="match status" value="2"/>
</dbReference>
<feature type="region of interest" description="Disordered" evidence="4">
    <location>
        <begin position="446"/>
        <end position="469"/>
    </location>
</feature>
<dbReference type="Proteomes" id="UP000232323">
    <property type="component" value="Unassembled WGS sequence"/>
</dbReference>
<protein>
    <recommendedName>
        <fullName evidence="5">Peptidase M14 domain-containing protein</fullName>
    </recommendedName>
</protein>
<feature type="compositionally biased region" description="Low complexity" evidence="4">
    <location>
        <begin position="817"/>
        <end position="827"/>
    </location>
</feature>
<dbReference type="PANTHER" id="PTHR12756">
    <property type="entry name" value="CYTOSOLIC CARBOXYPEPTIDASE"/>
    <property type="match status" value="1"/>
</dbReference>
<dbReference type="InterPro" id="IPR000834">
    <property type="entry name" value="Peptidase_M14"/>
</dbReference>
<feature type="domain" description="Peptidase M14" evidence="5">
    <location>
        <begin position="1061"/>
        <end position="1413"/>
    </location>
</feature>
<feature type="compositionally biased region" description="Polar residues" evidence="4">
    <location>
        <begin position="794"/>
        <end position="813"/>
    </location>
</feature>
<comment type="similarity">
    <text evidence="2 3">Belongs to the peptidase M14 family.</text>
</comment>
<feature type="compositionally biased region" description="Low complexity" evidence="4">
    <location>
        <begin position="548"/>
        <end position="557"/>
    </location>
</feature>
<dbReference type="STRING" id="1157962.A0A250WYR4"/>
<evidence type="ECO:0000256" key="3">
    <source>
        <dbReference type="PROSITE-ProRule" id="PRU01379"/>
    </source>
</evidence>
<evidence type="ECO:0000259" key="5">
    <source>
        <dbReference type="PROSITE" id="PS52035"/>
    </source>
</evidence>
<feature type="compositionally biased region" description="Polar residues" evidence="4">
    <location>
        <begin position="894"/>
        <end position="912"/>
    </location>
</feature>
<evidence type="ECO:0000256" key="2">
    <source>
        <dbReference type="ARBA" id="ARBA00005988"/>
    </source>
</evidence>
<dbReference type="GO" id="GO:0008270">
    <property type="term" value="F:zinc ion binding"/>
    <property type="evidence" value="ECO:0007669"/>
    <property type="project" value="InterPro"/>
</dbReference>
<dbReference type="Gene3D" id="2.60.40.3120">
    <property type="match status" value="1"/>
</dbReference>
<evidence type="ECO:0000256" key="4">
    <source>
        <dbReference type="SAM" id="MobiDB-lite"/>
    </source>
</evidence>
<feature type="region of interest" description="Disordered" evidence="4">
    <location>
        <begin position="852"/>
        <end position="871"/>
    </location>
</feature>
<comment type="cofactor">
    <cofactor evidence="1">
        <name>Zn(2+)</name>
        <dbReference type="ChEBI" id="CHEBI:29105"/>
    </cofactor>
</comment>
<gene>
    <name evidence="6" type="ORF">CEUSTIGMA_g3421.t1</name>
</gene>